<dbReference type="AlphaFoldDB" id="G3H9R9"/>
<dbReference type="InParanoid" id="G3H9R9"/>
<dbReference type="EMBL" id="JH000237">
    <property type="protein sequence ID" value="EGV94963.1"/>
    <property type="molecule type" value="Genomic_DNA"/>
</dbReference>
<dbReference type="Proteomes" id="UP000001075">
    <property type="component" value="Unassembled WGS sequence"/>
</dbReference>
<gene>
    <name evidence="1" type="ORF">I79_007149</name>
</gene>
<accession>G3H9R9</accession>
<protein>
    <submittedName>
        <fullName evidence="1">Uncharacterized protein</fullName>
    </submittedName>
</protein>
<reference evidence="2" key="1">
    <citation type="journal article" date="2011" name="Nat. Biotechnol.">
        <title>The genomic sequence of the Chinese hamster ovary (CHO)-K1 cell line.</title>
        <authorList>
            <person name="Xu X."/>
            <person name="Nagarajan H."/>
            <person name="Lewis N.E."/>
            <person name="Pan S."/>
            <person name="Cai Z."/>
            <person name="Liu X."/>
            <person name="Chen W."/>
            <person name="Xie M."/>
            <person name="Wang W."/>
            <person name="Hammond S."/>
            <person name="Andersen M.R."/>
            <person name="Neff N."/>
            <person name="Passarelli B."/>
            <person name="Koh W."/>
            <person name="Fan H.C."/>
            <person name="Wang J."/>
            <person name="Gui Y."/>
            <person name="Lee K.H."/>
            <person name="Betenbaugh M.J."/>
            <person name="Quake S.R."/>
            <person name="Famili I."/>
            <person name="Palsson B.O."/>
            <person name="Wang J."/>
        </authorList>
    </citation>
    <scope>NUCLEOTIDE SEQUENCE [LARGE SCALE GENOMIC DNA]</scope>
    <source>
        <strain evidence="2">CHO K1 cell line</strain>
    </source>
</reference>
<name>G3H9R9_CRIGR</name>
<organism evidence="1 2">
    <name type="scientific">Cricetulus griseus</name>
    <name type="common">Chinese hamster</name>
    <name type="synonym">Cricetulus barabensis griseus</name>
    <dbReference type="NCBI Taxonomy" id="10029"/>
    <lineage>
        <taxon>Eukaryota</taxon>
        <taxon>Metazoa</taxon>
        <taxon>Chordata</taxon>
        <taxon>Craniata</taxon>
        <taxon>Vertebrata</taxon>
        <taxon>Euteleostomi</taxon>
        <taxon>Mammalia</taxon>
        <taxon>Eutheria</taxon>
        <taxon>Euarchontoglires</taxon>
        <taxon>Glires</taxon>
        <taxon>Rodentia</taxon>
        <taxon>Myomorpha</taxon>
        <taxon>Muroidea</taxon>
        <taxon>Cricetidae</taxon>
        <taxon>Cricetinae</taxon>
        <taxon>Cricetulus</taxon>
    </lineage>
</organism>
<evidence type="ECO:0000313" key="2">
    <source>
        <dbReference type="Proteomes" id="UP000001075"/>
    </source>
</evidence>
<evidence type="ECO:0000313" key="1">
    <source>
        <dbReference type="EMBL" id="EGV94963.1"/>
    </source>
</evidence>
<sequence length="69" mass="7639">MNKGMNEIIQVSVIPKVITKSRNGLIIQQISFLGTLSGSKLGDTIKERPLFPLSEGDRKEFTFNGDCNL</sequence>
<proteinExistence type="predicted"/>